<reference evidence="1" key="1">
    <citation type="journal article" date="2015" name="Nature">
        <title>Complex archaea that bridge the gap between prokaryotes and eukaryotes.</title>
        <authorList>
            <person name="Spang A."/>
            <person name="Saw J.H."/>
            <person name="Jorgensen S.L."/>
            <person name="Zaremba-Niedzwiedzka K."/>
            <person name="Martijn J."/>
            <person name="Lind A.E."/>
            <person name="van Eijk R."/>
            <person name="Schleper C."/>
            <person name="Guy L."/>
            <person name="Ettema T.J."/>
        </authorList>
    </citation>
    <scope>NUCLEOTIDE SEQUENCE</scope>
</reference>
<gene>
    <name evidence="1" type="ORF">LCGC14_2274750</name>
</gene>
<proteinExistence type="predicted"/>
<feature type="non-terminal residue" evidence="1">
    <location>
        <position position="1"/>
    </location>
</feature>
<comment type="caution">
    <text evidence="1">The sequence shown here is derived from an EMBL/GenBank/DDBJ whole genome shotgun (WGS) entry which is preliminary data.</text>
</comment>
<name>A0A0F9DI53_9ZZZZ</name>
<dbReference type="EMBL" id="LAZR01031520">
    <property type="protein sequence ID" value="KKL53511.1"/>
    <property type="molecule type" value="Genomic_DNA"/>
</dbReference>
<evidence type="ECO:0000313" key="1">
    <source>
        <dbReference type="EMBL" id="KKL53511.1"/>
    </source>
</evidence>
<dbReference type="AlphaFoldDB" id="A0A0F9DI53"/>
<organism evidence="1">
    <name type="scientific">marine sediment metagenome</name>
    <dbReference type="NCBI Taxonomy" id="412755"/>
    <lineage>
        <taxon>unclassified sequences</taxon>
        <taxon>metagenomes</taxon>
        <taxon>ecological metagenomes</taxon>
    </lineage>
</organism>
<protein>
    <submittedName>
        <fullName evidence="1">Uncharacterized protein</fullName>
    </submittedName>
</protein>
<accession>A0A0F9DI53</accession>
<sequence>SLLRFDGTKLYTVESVVATIEIKSVLDSNSLPEALDNCYSVSELTNAVSGDIENVARKLGLTPHKHGFVHKSAIETARWECRYRPVSYILGLKGYKTRSSELKSAIYNWGSRIIDEGRPLTLKHFPSVICAEGCFAWRNDKPLSLEKNWFLLGGRDPNPLHLVVSHLLYVLYNRIPSNPDRDGVRPDASNYLKQMRSPEVMWKLFSATQPSK</sequence>